<dbReference type="AlphaFoldDB" id="A0A6C0FDB6"/>
<protein>
    <submittedName>
        <fullName evidence="2">Uncharacterized protein</fullName>
    </submittedName>
</protein>
<reference evidence="2" key="1">
    <citation type="journal article" date="2020" name="Nature">
        <title>Giant virus diversity and host interactions through global metagenomics.</title>
        <authorList>
            <person name="Schulz F."/>
            <person name="Roux S."/>
            <person name="Paez-Espino D."/>
            <person name="Jungbluth S."/>
            <person name="Walsh D.A."/>
            <person name="Denef V.J."/>
            <person name="McMahon K.D."/>
            <person name="Konstantinidis K.T."/>
            <person name="Eloe-Fadrosh E.A."/>
            <person name="Kyrpides N.C."/>
            <person name="Woyke T."/>
        </authorList>
    </citation>
    <scope>NUCLEOTIDE SEQUENCE</scope>
    <source>
        <strain evidence="2">GVMAG-S-ERX556126-94</strain>
    </source>
</reference>
<dbReference type="EMBL" id="MN738839">
    <property type="protein sequence ID" value="QHT39202.1"/>
    <property type="molecule type" value="Genomic_DNA"/>
</dbReference>
<sequence>MSNFFLDSVKKDTSLTSLNERNDLTRLAYSNKSADIPLKNNSRTDRFEPDTFINNKESFERNNSRINSLNDEIRELKNKLKLVYEKDSEIQSLKNEKSQLESRLKESERHQNENNRLRLDNDSLKRELDMLKITGLETDKLKSENEMLKRKLLELTKEDNKNKNTDEVKEIQDTEEIEEIEEIETDGYSKETVSVDVPKLKNILYNRLKSYHENHIEKLISQYGLNEKKEIEKETMEKILLEAIHV</sequence>
<dbReference type="Gene3D" id="1.20.5.1700">
    <property type="match status" value="1"/>
</dbReference>
<feature type="region of interest" description="Disordered" evidence="1">
    <location>
        <begin position="95"/>
        <end position="115"/>
    </location>
</feature>
<evidence type="ECO:0000313" key="2">
    <source>
        <dbReference type="EMBL" id="QHT39202.1"/>
    </source>
</evidence>
<name>A0A6C0FDB6_9ZZZZ</name>
<organism evidence="2">
    <name type="scientific">viral metagenome</name>
    <dbReference type="NCBI Taxonomy" id="1070528"/>
    <lineage>
        <taxon>unclassified sequences</taxon>
        <taxon>metagenomes</taxon>
        <taxon>organismal metagenomes</taxon>
    </lineage>
</organism>
<evidence type="ECO:0000256" key="1">
    <source>
        <dbReference type="SAM" id="MobiDB-lite"/>
    </source>
</evidence>
<proteinExistence type="predicted"/>
<accession>A0A6C0FDB6</accession>